<dbReference type="InterPro" id="IPR026906">
    <property type="entry name" value="LRR_5"/>
</dbReference>
<evidence type="ECO:0000313" key="2">
    <source>
        <dbReference type="EMBL" id="RHA54520.1"/>
    </source>
</evidence>
<reference evidence="2 3" key="1">
    <citation type="submission" date="2018-08" db="EMBL/GenBank/DDBJ databases">
        <title>A genome reference for cultivated species of the human gut microbiota.</title>
        <authorList>
            <person name="Zou Y."/>
            <person name="Xue W."/>
            <person name="Luo G."/>
        </authorList>
    </citation>
    <scope>NUCLEOTIDE SEQUENCE [LARGE SCALE GENOMIC DNA]</scope>
    <source>
        <strain evidence="2 3">AM43-2</strain>
    </source>
</reference>
<dbReference type="Pfam" id="PF13306">
    <property type="entry name" value="LRR_5"/>
    <property type="match status" value="2"/>
</dbReference>
<keyword evidence="1" id="KW-0732">Signal</keyword>
<dbReference type="RefSeq" id="WP_118025371.1">
    <property type="nucleotide sequence ID" value="NZ_QSFO01000007.1"/>
</dbReference>
<feature type="signal peptide" evidence="1">
    <location>
        <begin position="1"/>
        <end position="21"/>
    </location>
</feature>
<dbReference type="InterPro" id="IPR053139">
    <property type="entry name" value="Surface_bspA-like"/>
</dbReference>
<dbReference type="SUPFAM" id="SSF52058">
    <property type="entry name" value="L domain-like"/>
    <property type="match status" value="2"/>
</dbReference>
<dbReference type="InterPro" id="IPR032675">
    <property type="entry name" value="LRR_dom_sf"/>
</dbReference>
<dbReference type="AlphaFoldDB" id="A0A413S075"/>
<sequence>MRKTSKFLFATAMAVTVLALANPSPTVMAKSKGKKSKVVYTLKKGTLTISGKGEMPKKMTFKNNKKVKKVVIKNGVTSVSDKAFYKCKNLSKVTIGKSVKKIGIDSFNGTKIKKVTIPKKVKEIGQDAFENCKQLENITLPGNYTLKKKKGDDAYATIMGGSMADTVTFSTSIDLKTVTYVNSNVFDVSANDKNYTSKSGMIYTKDGKTLVRVSAGTKELSIDEGCETFALQSILYARHFDGDDYVVCDKLEKIRIPASVKKIDYNAYQAGDYHKRFDIGKDIVISGADLDGESVVNLCNRTNLSTWENIAKQVPSIKVENGMYISKDNVLIGYEGKSEKLVVPEGITTIANNVIKGEGYNPDSKIAKEIVIPDTVKVIEDRAFFSRYNLEKVTLPKNLTEIGDYAFFECNIKEIEIPNTITKWGKNVFSSCALEKVTIPTNIKEIPEGMFDACYKLKNIVIPDNIEKINEGAFWDCRNLESVTIGKNVKSIGKYAFQNTKLTTITIPSNVQKIDFNAFCGCDSLEKFVIEGKTDIANGVFDNTSNVVLDYRLGAQYNKTSVQINNFKRDKKNYLKVKASWAKVKGISGYEVKVATDKKFKKNVKNVKVNETKTTVTVKQKVKNVYNIKRVYVKVTPYTYVNGKKVYGKSQTDLMK</sequence>
<dbReference type="PANTHER" id="PTHR45661:SF3">
    <property type="entry name" value="IG-LIKE DOMAIN-CONTAINING PROTEIN"/>
    <property type="match status" value="1"/>
</dbReference>
<gene>
    <name evidence="2" type="ORF">DW929_07520</name>
</gene>
<feature type="chain" id="PRO_5039566010" evidence="1">
    <location>
        <begin position="22"/>
        <end position="656"/>
    </location>
</feature>
<dbReference type="EMBL" id="QSFO01000007">
    <property type="protein sequence ID" value="RHA54520.1"/>
    <property type="molecule type" value="Genomic_DNA"/>
</dbReference>
<name>A0A413S075_9FIRM</name>
<evidence type="ECO:0000313" key="3">
    <source>
        <dbReference type="Proteomes" id="UP000284598"/>
    </source>
</evidence>
<dbReference type="Gene3D" id="3.80.10.10">
    <property type="entry name" value="Ribonuclease Inhibitor"/>
    <property type="match status" value="4"/>
</dbReference>
<protein>
    <submittedName>
        <fullName evidence="2">Leucine-rich repeat domain-containing protein</fullName>
    </submittedName>
</protein>
<dbReference type="Proteomes" id="UP000284598">
    <property type="component" value="Unassembled WGS sequence"/>
</dbReference>
<organism evidence="2 3">
    <name type="scientific">Eubacterium ventriosum</name>
    <dbReference type="NCBI Taxonomy" id="39496"/>
    <lineage>
        <taxon>Bacteria</taxon>
        <taxon>Bacillati</taxon>
        <taxon>Bacillota</taxon>
        <taxon>Clostridia</taxon>
        <taxon>Eubacteriales</taxon>
        <taxon>Eubacteriaceae</taxon>
        <taxon>Eubacterium</taxon>
    </lineage>
</organism>
<proteinExistence type="predicted"/>
<evidence type="ECO:0000256" key="1">
    <source>
        <dbReference type="SAM" id="SignalP"/>
    </source>
</evidence>
<comment type="caution">
    <text evidence="2">The sequence shown here is derived from an EMBL/GenBank/DDBJ whole genome shotgun (WGS) entry which is preliminary data.</text>
</comment>
<dbReference type="PANTHER" id="PTHR45661">
    <property type="entry name" value="SURFACE ANTIGEN"/>
    <property type="match status" value="1"/>
</dbReference>
<accession>A0A413S075</accession>